<dbReference type="Proteomes" id="UP000284403">
    <property type="component" value="Unassembled WGS sequence"/>
</dbReference>
<keyword evidence="1 4" id="KW-0328">Glycosyltransferase</keyword>
<reference evidence="4 5" key="1">
    <citation type="journal article" date="2018" name="BMC Genomics">
        <title>Genomic comparison of Trypanosoma conorhini and Trypanosoma rangeli to Trypanosoma cruzi strains of high and low virulence.</title>
        <authorList>
            <person name="Bradwell K.R."/>
            <person name="Koparde V.N."/>
            <person name="Matveyev A.V."/>
            <person name="Serrano M.G."/>
            <person name="Alves J.M."/>
            <person name="Parikh H."/>
            <person name="Huang B."/>
            <person name="Lee V."/>
            <person name="Espinosa-Alvarez O."/>
            <person name="Ortiz P.A."/>
            <person name="Costa-Martins A.G."/>
            <person name="Teixeira M.M."/>
            <person name="Buck G.A."/>
        </authorList>
    </citation>
    <scope>NUCLEOTIDE SEQUENCE [LARGE SCALE GENOMIC DNA]</scope>
    <source>
        <strain evidence="4 5">025E</strain>
    </source>
</reference>
<dbReference type="SUPFAM" id="SSF53756">
    <property type="entry name" value="UDP-Glycosyltransferase/glycogen phosphorylase"/>
    <property type="match status" value="1"/>
</dbReference>
<keyword evidence="3" id="KW-0472">Membrane</keyword>
<sequence>MFSGADALKLGVAPFTETGRFSMMSGIVEELCLRGHEVTVYVPESFLVECHKILGCECVSIGDYNESYTNNNERTGLFSDIRMFISKEHARRNFNIFFALALKSALQKAHSLPDGLIVDIETWGVDNLARSLHIPTIFLWSSPQWPAQMNPSFPAAGSGLSVRMSGKQRLKNYLVQRVNYWIAKMHNTKIDGSYESFESLLYKRQIIAPFVFGLDVAQPFCPNVHSVGFLSPRGRETESLNSSWLSWMNGCTDGILYINLGSISHMPSEWTNSLYESVEVFNKKTLMCVFWEIPDNRHASLKAKKNEARFRVSSSFLVPQRSILQHKNTKVFLTHCEGVSVYESLESGVPMLGLGFSSDQADMCARVQAAGLGVVLDKAVLHPSRFINEVMQVKNNPDIIGNLMKIGRMGYVMGGSRKAADVIEFVVSLGFDNEDFFCRFVQLPFIEQHDLDVLFFISGALAVVTFVVAKMISRRKSTRKTHKKRD</sequence>
<dbReference type="GO" id="GO:0015020">
    <property type="term" value="F:glucuronosyltransferase activity"/>
    <property type="evidence" value="ECO:0007669"/>
    <property type="project" value="UniProtKB-EC"/>
</dbReference>
<accession>A0A422ND59</accession>
<evidence type="ECO:0000256" key="3">
    <source>
        <dbReference type="SAM" id="Phobius"/>
    </source>
</evidence>
<comment type="caution">
    <text evidence="4">The sequence shown here is derived from an EMBL/GenBank/DDBJ whole genome shotgun (WGS) entry which is preliminary data.</text>
</comment>
<feature type="transmembrane region" description="Helical" evidence="3">
    <location>
        <begin position="453"/>
        <end position="473"/>
    </location>
</feature>
<keyword evidence="5" id="KW-1185">Reference proteome</keyword>
<evidence type="ECO:0000313" key="5">
    <source>
        <dbReference type="Proteomes" id="UP000284403"/>
    </source>
</evidence>
<evidence type="ECO:0000256" key="1">
    <source>
        <dbReference type="ARBA" id="ARBA00022676"/>
    </source>
</evidence>
<dbReference type="OrthoDB" id="5835829at2759"/>
<proteinExistence type="predicted"/>
<dbReference type="Pfam" id="PF00201">
    <property type="entry name" value="UDPGT"/>
    <property type="match status" value="1"/>
</dbReference>
<keyword evidence="3" id="KW-1133">Transmembrane helix</keyword>
<dbReference type="PANTHER" id="PTHR48043:SF145">
    <property type="entry name" value="FI06409P-RELATED"/>
    <property type="match status" value="1"/>
</dbReference>
<keyword evidence="2 4" id="KW-0808">Transferase</keyword>
<dbReference type="EMBL" id="MKKU01000723">
    <property type="protein sequence ID" value="RNF03413.1"/>
    <property type="molecule type" value="Genomic_DNA"/>
</dbReference>
<organism evidence="4 5">
    <name type="scientific">Trypanosoma conorhini</name>
    <dbReference type="NCBI Taxonomy" id="83891"/>
    <lineage>
        <taxon>Eukaryota</taxon>
        <taxon>Discoba</taxon>
        <taxon>Euglenozoa</taxon>
        <taxon>Kinetoplastea</taxon>
        <taxon>Metakinetoplastina</taxon>
        <taxon>Trypanosomatida</taxon>
        <taxon>Trypanosomatidae</taxon>
        <taxon>Trypanosoma</taxon>
    </lineage>
</organism>
<dbReference type="InterPro" id="IPR002213">
    <property type="entry name" value="UDP_glucos_trans"/>
</dbReference>
<gene>
    <name evidence="4" type="ORF">Tco025E_08182</name>
</gene>
<dbReference type="RefSeq" id="XP_029224838.1">
    <property type="nucleotide sequence ID" value="XM_029375037.1"/>
</dbReference>
<evidence type="ECO:0000256" key="2">
    <source>
        <dbReference type="ARBA" id="ARBA00022679"/>
    </source>
</evidence>
<dbReference type="PANTHER" id="PTHR48043">
    <property type="entry name" value="EG:EG0003.4 PROTEIN-RELATED"/>
    <property type="match status" value="1"/>
</dbReference>
<evidence type="ECO:0000313" key="4">
    <source>
        <dbReference type="EMBL" id="RNF03413.1"/>
    </source>
</evidence>
<dbReference type="AlphaFoldDB" id="A0A422ND59"/>
<keyword evidence="3" id="KW-0812">Transmembrane</keyword>
<protein>
    <submittedName>
        <fullName evidence="4">Putative UDP-glucoronosyl and UDP-glucosyl transferase</fullName>
        <ecNumber evidence="4">2.4.1.17</ecNumber>
    </submittedName>
</protein>
<dbReference type="CDD" id="cd03784">
    <property type="entry name" value="GT1_Gtf-like"/>
    <property type="match status" value="1"/>
</dbReference>
<dbReference type="GeneID" id="40321793"/>
<dbReference type="Gene3D" id="3.40.50.2000">
    <property type="entry name" value="Glycogen Phosphorylase B"/>
    <property type="match status" value="2"/>
</dbReference>
<dbReference type="InterPro" id="IPR050271">
    <property type="entry name" value="UDP-glycosyltransferase"/>
</dbReference>
<name>A0A422ND59_9TRYP</name>
<dbReference type="EC" id="2.4.1.17" evidence="4"/>